<dbReference type="Gene3D" id="2.40.50.140">
    <property type="entry name" value="Nucleic acid-binding proteins"/>
    <property type="match status" value="1"/>
</dbReference>
<dbReference type="AlphaFoldDB" id="A0A087FWA6"/>
<protein>
    <recommendedName>
        <fullName evidence="2">Replication factor A C-terminal domain-containing protein</fullName>
    </recommendedName>
</protein>
<evidence type="ECO:0000313" key="3">
    <source>
        <dbReference type="EMBL" id="KFK21908.1"/>
    </source>
</evidence>
<evidence type="ECO:0000256" key="1">
    <source>
        <dbReference type="SAM" id="MobiDB-lite"/>
    </source>
</evidence>
<dbReference type="Gramene" id="KFK21908">
    <property type="protein sequence ID" value="KFK21908"/>
    <property type="gene ID" value="AALP_AAs64157U000100"/>
</dbReference>
<dbReference type="SUPFAM" id="SSF50249">
    <property type="entry name" value="Nucleic acid-binding proteins"/>
    <property type="match status" value="1"/>
</dbReference>
<dbReference type="Pfam" id="PF08646">
    <property type="entry name" value="Rep_fac-A_C"/>
    <property type="match status" value="1"/>
</dbReference>
<dbReference type="Proteomes" id="UP000029120">
    <property type="component" value="Unassembled WGS sequence"/>
</dbReference>
<organism evidence="3 4">
    <name type="scientific">Arabis alpina</name>
    <name type="common">Alpine rock-cress</name>
    <dbReference type="NCBI Taxonomy" id="50452"/>
    <lineage>
        <taxon>Eukaryota</taxon>
        <taxon>Viridiplantae</taxon>
        <taxon>Streptophyta</taxon>
        <taxon>Embryophyta</taxon>
        <taxon>Tracheophyta</taxon>
        <taxon>Spermatophyta</taxon>
        <taxon>Magnoliopsida</taxon>
        <taxon>eudicotyledons</taxon>
        <taxon>Gunneridae</taxon>
        <taxon>Pentapetalae</taxon>
        <taxon>rosids</taxon>
        <taxon>malvids</taxon>
        <taxon>Brassicales</taxon>
        <taxon>Brassicaceae</taxon>
        <taxon>Arabideae</taxon>
        <taxon>Arabis</taxon>
    </lineage>
</organism>
<dbReference type="OMA" id="RMENDTS"/>
<dbReference type="EMBL" id="KL994630">
    <property type="protein sequence ID" value="KFK21908.1"/>
    <property type="molecule type" value="Genomic_DNA"/>
</dbReference>
<accession>A0A087FWA6</accession>
<gene>
    <name evidence="3" type="ORF">AALP_AAs64157U000100</name>
</gene>
<keyword evidence="4" id="KW-1185">Reference proteome</keyword>
<dbReference type="InterPro" id="IPR012340">
    <property type="entry name" value="NA-bd_OB-fold"/>
</dbReference>
<reference evidence="4" key="1">
    <citation type="journal article" date="2015" name="Nat. Plants">
        <title>Genome expansion of Arabis alpina linked with retrotransposition and reduced symmetric DNA methylation.</title>
        <authorList>
            <person name="Willing E.M."/>
            <person name="Rawat V."/>
            <person name="Mandakova T."/>
            <person name="Maumus F."/>
            <person name="James G.V."/>
            <person name="Nordstroem K.J."/>
            <person name="Becker C."/>
            <person name="Warthmann N."/>
            <person name="Chica C."/>
            <person name="Szarzynska B."/>
            <person name="Zytnicki M."/>
            <person name="Albani M.C."/>
            <person name="Kiefer C."/>
            <person name="Bergonzi S."/>
            <person name="Castaings L."/>
            <person name="Mateos J.L."/>
            <person name="Berns M.C."/>
            <person name="Bujdoso N."/>
            <person name="Piofczyk T."/>
            <person name="de Lorenzo L."/>
            <person name="Barrero-Sicilia C."/>
            <person name="Mateos I."/>
            <person name="Piednoel M."/>
            <person name="Hagmann J."/>
            <person name="Chen-Min-Tao R."/>
            <person name="Iglesias-Fernandez R."/>
            <person name="Schuster S.C."/>
            <person name="Alonso-Blanco C."/>
            <person name="Roudier F."/>
            <person name="Carbonero P."/>
            <person name="Paz-Ares J."/>
            <person name="Davis S.J."/>
            <person name="Pecinka A."/>
            <person name="Quesneville H."/>
            <person name="Colot V."/>
            <person name="Lysak M.A."/>
            <person name="Weigel D."/>
            <person name="Coupland G."/>
            <person name="Schneeberger K."/>
        </authorList>
    </citation>
    <scope>NUCLEOTIDE SEQUENCE [LARGE SCALE GENOMIC DNA]</scope>
    <source>
        <strain evidence="4">cv. Pajares</strain>
    </source>
</reference>
<evidence type="ECO:0000259" key="2">
    <source>
        <dbReference type="Pfam" id="PF08646"/>
    </source>
</evidence>
<name>A0A087FWA6_ARAAL</name>
<sequence>MEIVLADVIAQVSCIRTSNKVDETKTPPRTSFNLLLTCTFSGGETGYISVWEKLALQVSEELAQLKDGPLLVIATGVNPKTVGGHIYLNATASTRFFFNVDDEITQDFRKRKSSPYKCQWKWGCSTKMTRIGGKITCQTCPSAKAVGVLRYRIEVIVEDDSDTSTFVIFEKAGEKLLKTTASDLAAKSDVPENDDFGEIVPQAIQDIVGGVFLFYVKVAKYNFTAKHQSFSVYQIAPPPNALTKKRNETCEPSQTKSTKLPIAPPSNATLEMKPKSGCPLSKKPPTNSRKNKSQVVVDETEE</sequence>
<feature type="domain" description="Replication factor A C-terminal" evidence="2">
    <location>
        <begin position="111"/>
        <end position="236"/>
    </location>
</feature>
<dbReference type="OrthoDB" id="1110790at2759"/>
<proteinExistence type="predicted"/>
<feature type="region of interest" description="Disordered" evidence="1">
    <location>
        <begin position="241"/>
        <end position="302"/>
    </location>
</feature>
<dbReference type="InterPro" id="IPR013955">
    <property type="entry name" value="Rep_factor-A_C"/>
</dbReference>
<evidence type="ECO:0000313" key="4">
    <source>
        <dbReference type="Proteomes" id="UP000029120"/>
    </source>
</evidence>
<dbReference type="PANTHER" id="PTHR47165:SF4">
    <property type="entry name" value="OS03G0429900 PROTEIN"/>
    <property type="match status" value="1"/>
</dbReference>
<dbReference type="PANTHER" id="PTHR47165">
    <property type="entry name" value="OS03G0429900 PROTEIN"/>
    <property type="match status" value="1"/>
</dbReference>